<feature type="chain" id="PRO_5046476765" description="Secreted protein" evidence="1">
    <location>
        <begin position="22"/>
        <end position="131"/>
    </location>
</feature>
<evidence type="ECO:0008006" key="4">
    <source>
        <dbReference type="Google" id="ProtNLM"/>
    </source>
</evidence>
<keyword evidence="1" id="KW-0732">Signal</keyword>
<name>A0ABV6S7C9_9SPHN</name>
<reference evidence="2 3" key="1">
    <citation type="submission" date="2024-09" db="EMBL/GenBank/DDBJ databases">
        <authorList>
            <person name="Sun Q."/>
            <person name="Mori K."/>
        </authorList>
    </citation>
    <scope>NUCLEOTIDE SEQUENCE [LARGE SCALE GENOMIC DNA]</scope>
    <source>
        <strain evidence="2 3">CICC 11035S</strain>
    </source>
</reference>
<dbReference type="EMBL" id="JBHLTM010000040">
    <property type="protein sequence ID" value="MFC0685140.1"/>
    <property type="molecule type" value="Genomic_DNA"/>
</dbReference>
<gene>
    <name evidence="2" type="ORF">ACFFF8_11075</name>
</gene>
<evidence type="ECO:0000313" key="3">
    <source>
        <dbReference type="Proteomes" id="UP001589858"/>
    </source>
</evidence>
<dbReference type="Proteomes" id="UP001589858">
    <property type="component" value="Unassembled WGS sequence"/>
</dbReference>
<protein>
    <recommendedName>
        <fullName evidence="4">Secreted protein</fullName>
    </recommendedName>
</protein>
<sequence length="131" mass="14115">MKKSISALALAMLSVATPATAQNTLLPAGKWFCRANTLIMCNDDGTCTKRPSNVSDIVDFTNDSITSLNVGGKVSPLKHVDALGDTIVFSNWVGNVFTIEEVKNNGIVNYRFKVILFLGDPLIHVGTCNPM</sequence>
<evidence type="ECO:0000256" key="1">
    <source>
        <dbReference type="SAM" id="SignalP"/>
    </source>
</evidence>
<comment type="caution">
    <text evidence="2">The sequence shown here is derived from an EMBL/GenBank/DDBJ whole genome shotgun (WGS) entry which is preliminary data.</text>
</comment>
<dbReference type="RefSeq" id="WP_143840540.1">
    <property type="nucleotide sequence ID" value="NZ_JAPCWC010000066.1"/>
</dbReference>
<organism evidence="2 3">
    <name type="scientific">Novosphingobium clariflavum</name>
    <dbReference type="NCBI Taxonomy" id="2029884"/>
    <lineage>
        <taxon>Bacteria</taxon>
        <taxon>Pseudomonadati</taxon>
        <taxon>Pseudomonadota</taxon>
        <taxon>Alphaproteobacteria</taxon>
        <taxon>Sphingomonadales</taxon>
        <taxon>Sphingomonadaceae</taxon>
        <taxon>Novosphingobium</taxon>
    </lineage>
</organism>
<accession>A0ABV6S7C9</accession>
<feature type="signal peptide" evidence="1">
    <location>
        <begin position="1"/>
        <end position="21"/>
    </location>
</feature>
<evidence type="ECO:0000313" key="2">
    <source>
        <dbReference type="EMBL" id="MFC0685140.1"/>
    </source>
</evidence>
<keyword evidence="3" id="KW-1185">Reference proteome</keyword>
<proteinExistence type="predicted"/>